<feature type="transmembrane region" description="Helical" evidence="4">
    <location>
        <begin position="9"/>
        <end position="27"/>
    </location>
</feature>
<protein>
    <submittedName>
        <fullName evidence="6">Unannotated protein</fullName>
    </submittedName>
</protein>
<accession>A0A6J7ICU3</accession>
<gene>
    <name evidence="6" type="ORF">UFOPK3610_01801</name>
</gene>
<dbReference type="Gene3D" id="2.40.50.90">
    <property type="match status" value="1"/>
</dbReference>
<keyword evidence="2" id="KW-0255">Endonuclease</keyword>
<reference evidence="6" key="1">
    <citation type="submission" date="2020-05" db="EMBL/GenBank/DDBJ databases">
        <authorList>
            <person name="Chiriac C."/>
            <person name="Salcher M."/>
            <person name="Ghai R."/>
            <person name="Kavagutti S V."/>
        </authorList>
    </citation>
    <scope>NUCLEOTIDE SEQUENCE</scope>
</reference>
<proteinExistence type="predicted"/>
<evidence type="ECO:0000259" key="5">
    <source>
        <dbReference type="PROSITE" id="PS50830"/>
    </source>
</evidence>
<evidence type="ECO:0000256" key="1">
    <source>
        <dbReference type="ARBA" id="ARBA00022722"/>
    </source>
</evidence>
<dbReference type="InterPro" id="IPR035437">
    <property type="entry name" value="SNase_OB-fold_sf"/>
</dbReference>
<dbReference type="AlphaFoldDB" id="A0A6J7ICU3"/>
<dbReference type="SMART" id="SM00318">
    <property type="entry name" value="SNc"/>
    <property type="match status" value="1"/>
</dbReference>
<keyword evidence="4" id="KW-1133">Transmembrane helix</keyword>
<sequence length="197" mass="20788">MARARSRSITWLITGATVVAISIFAFSRNSPSVPTPAISNPPTAAIGPAPSTSALEPVQDLEGPYAVARVVDGDTIHVQTPSGDVTVRLIGIDTPETVAPGRPVGCYGPESSAEVRRLLDGRSVYLEPDSSQDSVDKYGRTLAYVWLTPTDSVNLDLVADGFASEYLYRTPYHHHDAFVAAQASAQAAGLGMWSACG</sequence>
<evidence type="ECO:0000256" key="4">
    <source>
        <dbReference type="SAM" id="Phobius"/>
    </source>
</evidence>
<keyword evidence="1" id="KW-0540">Nuclease</keyword>
<dbReference type="PROSITE" id="PS01123">
    <property type="entry name" value="TNASE_1"/>
    <property type="match status" value="1"/>
</dbReference>
<dbReference type="InterPro" id="IPR016071">
    <property type="entry name" value="Staphylococal_nuclease_OB-fold"/>
</dbReference>
<name>A0A6J7ICU3_9ZZZZ</name>
<dbReference type="GO" id="GO:0003676">
    <property type="term" value="F:nucleic acid binding"/>
    <property type="evidence" value="ECO:0007669"/>
    <property type="project" value="InterPro"/>
</dbReference>
<dbReference type="PANTHER" id="PTHR12302:SF3">
    <property type="entry name" value="SERINE_THREONINE-PROTEIN KINASE 31"/>
    <property type="match status" value="1"/>
</dbReference>
<dbReference type="PANTHER" id="PTHR12302">
    <property type="entry name" value="EBNA2 BINDING PROTEIN P100"/>
    <property type="match status" value="1"/>
</dbReference>
<dbReference type="PROSITE" id="PS50830">
    <property type="entry name" value="TNASE_3"/>
    <property type="match status" value="1"/>
</dbReference>
<dbReference type="PROSITE" id="PS01284">
    <property type="entry name" value="TNASE_2"/>
    <property type="match status" value="1"/>
</dbReference>
<keyword evidence="3" id="KW-0378">Hydrolase</keyword>
<dbReference type="EMBL" id="CAFBMR010000115">
    <property type="protein sequence ID" value="CAB4928316.1"/>
    <property type="molecule type" value="Genomic_DNA"/>
</dbReference>
<dbReference type="InterPro" id="IPR002071">
    <property type="entry name" value="Thermonucl_AS"/>
</dbReference>
<dbReference type="Pfam" id="PF00565">
    <property type="entry name" value="SNase"/>
    <property type="match status" value="1"/>
</dbReference>
<dbReference type="GO" id="GO:0016787">
    <property type="term" value="F:hydrolase activity"/>
    <property type="evidence" value="ECO:0007669"/>
    <property type="project" value="UniProtKB-KW"/>
</dbReference>
<feature type="domain" description="TNase-like" evidence="5">
    <location>
        <begin position="67"/>
        <end position="195"/>
    </location>
</feature>
<evidence type="ECO:0000256" key="2">
    <source>
        <dbReference type="ARBA" id="ARBA00022759"/>
    </source>
</evidence>
<keyword evidence="4" id="KW-0472">Membrane</keyword>
<dbReference type="SUPFAM" id="SSF50199">
    <property type="entry name" value="Staphylococcal nuclease"/>
    <property type="match status" value="1"/>
</dbReference>
<evidence type="ECO:0000313" key="6">
    <source>
        <dbReference type="EMBL" id="CAB4928316.1"/>
    </source>
</evidence>
<dbReference type="GO" id="GO:0004519">
    <property type="term" value="F:endonuclease activity"/>
    <property type="evidence" value="ECO:0007669"/>
    <property type="project" value="UniProtKB-KW"/>
</dbReference>
<evidence type="ECO:0000256" key="3">
    <source>
        <dbReference type="ARBA" id="ARBA00022801"/>
    </source>
</evidence>
<keyword evidence="4" id="KW-0812">Transmembrane</keyword>
<organism evidence="6">
    <name type="scientific">freshwater metagenome</name>
    <dbReference type="NCBI Taxonomy" id="449393"/>
    <lineage>
        <taxon>unclassified sequences</taxon>
        <taxon>metagenomes</taxon>
        <taxon>ecological metagenomes</taxon>
    </lineage>
</organism>